<keyword evidence="10 16" id="KW-0133">Cell shape</keyword>
<dbReference type="GO" id="GO:0008762">
    <property type="term" value="F:UDP-N-acetylmuramate dehydrogenase activity"/>
    <property type="evidence" value="ECO:0007669"/>
    <property type="project" value="UniProtKB-UniRule"/>
</dbReference>
<dbReference type="eggNOG" id="COG0812">
    <property type="taxonomic scope" value="Bacteria"/>
</dbReference>
<dbReference type="SUPFAM" id="SSF56176">
    <property type="entry name" value="FAD-binding/transporter-associated domain-like"/>
    <property type="match status" value="1"/>
</dbReference>
<evidence type="ECO:0000256" key="3">
    <source>
        <dbReference type="ARBA" id="ARBA00004496"/>
    </source>
</evidence>
<evidence type="ECO:0000256" key="9">
    <source>
        <dbReference type="ARBA" id="ARBA00022857"/>
    </source>
</evidence>
<evidence type="ECO:0000256" key="1">
    <source>
        <dbReference type="ARBA" id="ARBA00001974"/>
    </source>
</evidence>
<name>C0GFH7_DETAL</name>
<evidence type="ECO:0000256" key="6">
    <source>
        <dbReference type="ARBA" id="ARBA00022618"/>
    </source>
</evidence>
<dbReference type="NCBIfam" id="TIGR00179">
    <property type="entry name" value="murB"/>
    <property type="match status" value="1"/>
</dbReference>
<keyword evidence="14 16" id="KW-0961">Cell wall biogenesis/degradation</keyword>
<dbReference type="InterPro" id="IPR016167">
    <property type="entry name" value="FAD-bd_PCMH_sub1"/>
</dbReference>
<comment type="caution">
    <text evidence="18">The sequence shown here is derived from an EMBL/GenBank/DDBJ whole genome shotgun (WGS) entry which is preliminary data.</text>
</comment>
<feature type="active site" evidence="16">
    <location>
        <position position="178"/>
    </location>
</feature>
<dbReference type="InterPro" id="IPR006094">
    <property type="entry name" value="Oxid_FAD_bind_N"/>
</dbReference>
<dbReference type="Pfam" id="PF01565">
    <property type="entry name" value="FAD_binding_4"/>
    <property type="match status" value="1"/>
</dbReference>
<evidence type="ECO:0000256" key="7">
    <source>
        <dbReference type="ARBA" id="ARBA00022630"/>
    </source>
</evidence>
<accession>C0GFH7</accession>
<dbReference type="EMBL" id="ACJM01000005">
    <property type="protein sequence ID" value="EEG77937.1"/>
    <property type="molecule type" value="Genomic_DNA"/>
</dbReference>
<dbReference type="OrthoDB" id="9804753at2"/>
<keyword evidence="8 16" id="KW-0274">FAD</keyword>
<keyword evidence="13 16" id="KW-0131">Cell cycle</keyword>
<dbReference type="InterPro" id="IPR016166">
    <property type="entry name" value="FAD-bd_PCMH"/>
</dbReference>
<dbReference type="GO" id="GO:0051301">
    <property type="term" value="P:cell division"/>
    <property type="evidence" value="ECO:0007669"/>
    <property type="project" value="UniProtKB-KW"/>
</dbReference>
<keyword evidence="11 16" id="KW-0573">Peptidoglycan synthesis</keyword>
<dbReference type="PANTHER" id="PTHR21071:SF4">
    <property type="entry name" value="UDP-N-ACETYLENOLPYRUVOYLGLUCOSAMINE REDUCTASE"/>
    <property type="match status" value="1"/>
</dbReference>
<keyword evidence="9 16" id="KW-0521">NADP</keyword>
<keyword evidence="7 16" id="KW-0285">Flavoprotein</keyword>
<comment type="cofactor">
    <cofactor evidence="1 16">
        <name>FAD</name>
        <dbReference type="ChEBI" id="CHEBI:57692"/>
    </cofactor>
</comment>
<dbReference type="GO" id="GO:0008360">
    <property type="term" value="P:regulation of cell shape"/>
    <property type="evidence" value="ECO:0007669"/>
    <property type="project" value="UniProtKB-KW"/>
</dbReference>
<dbReference type="PROSITE" id="PS51387">
    <property type="entry name" value="FAD_PCMH"/>
    <property type="match status" value="1"/>
</dbReference>
<dbReference type="GO" id="GO:0071949">
    <property type="term" value="F:FAD binding"/>
    <property type="evidence" value="ECO:0007669"/>
    <property type="project" value="InterPro"/>
</dbReference>
<dbReference type="STRING" id="555088.DealDRAFT_1236"/>
<comment type="catalytic activity">
    <reaction evidence="15 16">
        <text>UDP-N-acetyl-alpha-D-muramate + NADP(+) = UDP-N-acetyl-3-O-(1-carboxyvinyl)-alpha-D-glucosamine + NADPH + H(+)</text>
        <dbReference type="Rhea" id="RHEA:12248"/>
        <dbReference type="ChEBI" id="CHEBI:15378"/>
        <dbReference type="ChEBI" id="CHEBI:57783"/>
        <dbReference type="ChEBI" id="CHEBI:58349"/>
        <dbReference type="ChEBI" id="CHEBI:68483"/>
        <dbReference type="ChEBI" id="CHEBI:70757"/>
        <dbReference type="EC" id="1.3.1.98"/>
    </reaction>
</comment>
<comment type="subcellular location">
    <subcellularLocation>
        <location evidence="3 16">Cytoplasm</location>
    </subcellularLocation>
</comment>
<keyword evidence="12 16" id="KW-0560">Oxidoreductase</keyword>
<dbReference type="InterPro" id="IPR016169">
    <property type="entry name" value="FAD-bd_PCMH_sub2"/>
</dbReference>
<dbReference type="AlphaFoldDB" id="C0GFH7"/>
<dbReference type="GO" id="GO:0071555">
    <property type="term" value="P:cell wall organization"/>
    <property type="evidence" value="ECO:0007669"/>
    <property type="project" value="UniProtKB-KW"/>
</dbReference>
<dbReference type="Proteomes" id="UP000006443">
    <property type="component" value="Unassembled WGS sequence"/>
</dbReference>
<dbReference type="Pfam" id="PF02873">
    <property type="entry name" value="MurB_C"/>
    <property type="match status" value="1"/>
</dbReference>
<dbReference type="RefSeq" id="WP_008515849.1">
    <property type="nucleotide sequence ID" value="NZ_ACJM01000005.1"/>
</dbReference>
<comment type="similarity">
    <text evidence="16">Belongs to the MurB family.</text>
</comment>
<protein>
    <recommendedName>
        <fullName evidence="16">UDP-N-acetylenolpyruvoylglucosamine reductase</fullName>
        <ecNumber evidence="16">1.3.1.98</ecNumber>
    </recommendedName>
    <alternativeName>
        <fullName evidence="16">UDP-N-acetylmuramate dehydrogenase</fullName>
    </alternativeName>
</protein>
<evidence type="ECO:0000256" key="2">
    <source>
        <dbReference type="ARBA" id="ARBA00003921"/>
    </source>
</evidence>
<dbReference type="InterPro" id="IPR036635">
    <property type="entry name" value="MurB_C_sf"/>
</dbReference>
<keyword evidence="6 16" id="KW-0132">Cell division</keyword>
<dbReference type="EC" id="1.3.1.98" evidence="16"/>
<dbReference type="UniPathway" id="UPA00219"/>
<dbReference type="SUPFAM" id="SSF56194">
    <property type="entry name" value="Uridine diphospho-N-Acetylenolpyruvylglucosamine reductase, MurB, C-terminal domain"/>
    <property type="match status" value="1"/>
</dbReference>
<evidence type="ECO:0000313" key="18">
    <source>
        <dbReference type="EMBL" id="EEG77937.1"/>
    </source>
</evidence>
<gene>
    <name evidence="16" type="primary">murB</name>
    <name evidence="18" type="ORF">DealDRAFT_1236</name>
</gene>
<proteinExistence type="inferred from homology"/>
<evidence type="ECO:0000256" key="11">
    <source>
        <dbReference type="ARBA" id="ARBA00022984"/>
    </source>
</evidence>
<dbReference type="GO" id="GO:0005829">
    <property type="term" value="C:cytosol"/>
    <property type="evidence" value="ECO:0007669"/>
    <property type="project" value="TreeGrafter"/>
</dbReference>
<feature type="domain" description="FAD-binding PCMH-type" evidence="17">
    <location>
        <begin position="34"/>
        <end position="199"/>
    </location>
</feature>
<dbReference type="Gene3D" id="3.30.465.10">
    <property type="match status" value="1"/>
</dbReference>
<evidence type="ECO:0000256" key="8">
    <source>
        <dbReference type="ARBA" id="ARBA00022827"/>
    </source>
</evidence>
<comment type="function">
    <text evidence="2 16">Cell wall formation.</text>
</comment>
<evidence type="ECO:0000256" key="16">
    <source>
        <dbReference type="HAMAP-Rule" id="MF_00037"/>
    </source>
</evidence>
<dbReference type="Gene3D" id="3.90.78.10">
    <property type="entry name" value="UDP-N-acetylenolpyruvoylglucosamine reductase, C-terminal domain"/>
    <property type="match status" value="1"/>
</dbReference>
<evidence type="ECO:0000256" key="10">
    <source>
        <dbReference type="ARBA" id="ARBA00022960"/>
    </source>
</evidence>
<feature type="active site" evidence="16">
    <location>
        <position position="298"/>
    </location>
</feature>
<dbReference type="GO" id="GO:0009252">
    <property type="term" value="P:peptidoglycan biosynthetic process"/>
    <property type="evidence" value="ECO:0007669"/>
    <property type="project" value="UniProtKB-UniRule"/>
</dbReference>
<organism evidence="18 19">
    <name type="scientific">Dethiobacter alkaliphilus AHT 1</name>
    <dbReference type="NCBI Taxonomy" id="555088"/>
    <lineage>
        <taxon>Bacteria</taxon>
        <taxon>Bacillati</taxon>
        <taxon>Bacillota</taxon>
        <taxon>Dethiobacteria</taxon>
        <taxon>Dethiobacterales</taxon>
        <taxon>Dethiobacteraceae</taxon>
        <taxon>Dethiobacter</taxon>
    </lineage>
</organism>
<sequence length="307" mass="33844">MDFINKVKEFIELNLVDTMYFPDEDMKKHTTFKTGGTADLLVEPQSIDELHKLMKFVLNEEVPYIIIGRGSNLLVSDQGVRELVIRIDKNLSKYETKNETLEVEAGAAIIDVAHFAQRNSLSGLEFASGIPGTVGGAVFMNAGAYGGEVKDVLEEVLVLTTDGHLVVKSVDELGLGYRTSVMQRNGDIVLKAKFKLQKGNQEVIQNEINELKRKREESQPLELPSAGSTFKRPTGYFAGKLIQDAGLKGYRIGGAQVSLKHAGFVVNSGNASSSDIYNLIRHIQAEVKKQFGVTLETEVKLIGEFNH</sequence>
<keyword evidence="5 16" id="KW-0963">Cytoplasm</keyword>
<reference evidence="18 19" key="1">
    <citation type="submission" date="2009-02" db="EMBL/GenBank/DDBJ databases">
        <title>Sequencing of the draft genome and assembly of Dethiobacter alkaliphilus AHT 1.</title>
        <authorList>
            <consortium name="US DOE Joint Genome Institute (JGI-PGF)"/>
            <person name="Lucas S."/>
            <person name="Copeland A."/>
            <person name="Lapidus A."/>
            <person name="Glavina del Rio T."/>
            <person name="Dalin E."/>
            <person name="Tice H."/>
            <person name="Bruce D."/>
            <person name="Goodwin L."/>
            <person name="Pitluck S."/>
            <person name="Larimer F."/>
            <person name="Land M.L."/>
            <person name="Hauser L."/>
            <person name="Muyzer G."/>
        </authorList>
    </citation>
    <scope>NUCLEOTIDE SEQUENCE [LARGE SCALE GENOMIC DNA]</scope>
    <source>
        <strain evidence="18 19">AHT 1</strain>
    </source>
</reference>
<dbReference type="Gene3D" id="3.30.43.10">
    <property type="entry name" value="Uridine Diphospho-n-acetylenolpyruvylglucosamine Reductase, domain 2"/>
    <property type="match status" value="1"/>
</dbReference>
<comment type="pathway">
    <text evidence="4 16">Cell wall biogenesis; peptidoglycan biosynthesis.</text>
</comment>
<evidence type="ECO:0000256" key="13">
    <source>
        <dbReference type="ARBA" id="ARBA00023306"/>
    </source>
</evidence>
<dbReference type="InterPro" id="IPR003170">
    <property type="entry name" value="MurB"/>
</dbReference>
<evidence type="ECO:0000256" key="12">
    <source>
        <dbReference type="ARBA" id="ARBA00023002"/>
    </source>
</evidence>
<keyword evidence="19" id="KW-1185">Reference proteome</keyword>
<dbReference type="InterPro" id="IPR036318">
    <property type="entry name" value="FAD-bd_PCMH-like_sf"/>
</dbReference>
<feature type="active site" description="Proton donor" evidence="16">
    <location>
        <position position="228"/>
    </location>
</feature>
<dbReference type="NCBIfam" id="NF010480">
    <property type="entry name" value="PRK13905.1"/>
    <property type="match status" value="1"/>
</dbReference>
<evidence type="ECO:0000256" key="4">
    <source>
        <dbReference type="ARBA" id="ARBA00004752"/>
    </source>
</evidence>
<evidence type="ECO:0000259" key="17">
    <source>
        <dbReference type="PROSITE" id="PS51387"/>
    </source>
</evidence>
<evidence type="ECO:0000256" key="5">
    <source>
        <dbReference type="ARBA" id="ARBA00022490"/>
    </source>
</evidence>
<dbReference type="PANTHER" id="PTHR21071">
    <property type="entry name" value="UDP-N-ACETYLENOLPYRUVOYLGLUCOSAMINE REDUCTASE"/>
    <property type="match status" value="1"/>
</dbReference>
<dbReference type="HAMAP" id="MF_00037">
    <property type="entry name" value="MurB"/>
    <property type="match status" value="1"/>
</dbReference>
<evidence type="ECO:0000313" key="19">
    <source>
        <dbReference type="Proteomes" id="UP000006443"/>
    </source>
</evidence>
<dbReference type="InterPro" id="IPR011601">
    <property type="entry name" value="MurB_C"/>
</dbReference>
<evidence type="ECO:0000256" key="15">
    <source>
        <dbReference type="ARBA" id="ARBA00048914"/>
    </source>
</evidence>
<evidence type="ECO:0000256" key="14">
    <source>
        <dbReference type="ARBA" id="ARBA00023316"/>
    </source>
</evidence>